<gene>
    <name evidence="2" type="ORF">S12H4_02795</name>
</gene>
<comment type="caution">
    <text evidence="2">The sequence shown here is derived from an EMBL/GenBank/DDBJ whole genome shotgun (WGS) entry which is preliminary data.</text>
</comment>
<protein>
    <submittedName>
        <fullName evidence="2">Uncharacterized protein</fullName>
    </submittedName>
</protein>
<feature type="non-terminal residue" evidence="2">
    <location>
        <position position="102"/>
    </location>
</feature>
<evidence type="ECO:0000313" key="2">
    <source>
        <dbReference type="EMBL" id="GAI68467.1"/>
    </source>
</evidence>
<reference evidence="2" key="1">
    <citation type="journal article" date="2014" name="Front. Microbiol.">
        <title>High frequency of phylogenetically diverse reductive dehalogenase-homologous genes in deep subseafloor sedimentary metagenomes.</title>
        <authorList>
            <person name="Kawai M."/>
            <person name="Futagami T."/>
            <person name="Toyoda A."/>
            <person name="Takaki Y."/>
            <person name="Nishi S."/>
            <person name="Hori S."/>
            <person name="Arai W."/>
            <person name="Tsubouchi T."/>
            <person name="Morono Y."/>
            <person name="Uchiyama I."/>
            <person name="Ito T."/>
            <person name="Fujiyama A."/>
            <person name="Inagaki F."/>
            <person name="Takami H."/>
        </authorList>
    </citation>
    <scope>NUCLEOTIDE SEQUENCE</scope>
    <source>
        <strain evidence="2">Expedition CK06-06</strain>
    </source>
</reference>
<name>X1QJ43_9ZZZZ</name>
<proteinExistence type="predicted"/>
<organism evidence="2">
    <name type="scientific">marine sediment metagenome</name>
    <dbReference type="NCBI Taxonomy" id="412755"/>
    <lineage>
        <taxon>unclassified sequences</taxon>
        <taxon>metagenomes</taxon>
        <taxon>ecological metagenomes</taxon>
    </lineage>
</organism>
<dbReference type="AlphaFoldDB" id="X1QJ43"/>
<feature type="region of interest" description="Disordered" evidence="1">
    <location>
        <begin position="65"/>
        <end position="84"/>
    </location>
</feature>
<evidence type="ECO:0000256" key="1">
    <source>
        <dbReference type="SAM" id="MobiDB-lite"/>
    </source>
</evidence>
<dbReference type="EMBL" id="BARW01000726">
    <property type="protein sequence ID" value="GAI68467.1"/>
    <property type="molecule type" value="Genomic_DNA"/>
</dbReference>
<sequence>MAEEPIKRSEVDNALNNLAEGMRKDEGKLKHNINLSWGQFTEAVKTAKKNCDTLVKAAEKNRKEKLNQAEADYNQQARGPEGASYEAYQQGRAKIKDDCAAE</sequence>
<accession>X1QJ43</accession>